<gene>
    <name evidence="2" type="ORF">KIL84_007781</name>
</gene>
<dbReference type="Proteomes" id="UP000827986">
    <property type="component" value="Unassembled WGS sequence"/>
</dbReference>
<evidence type="ECO:0000313" key="2">
    <source>
        <dbReference type="EMBL" id="KAH1172163.1"/>
    </source>
</evidence>
<name>A0A9D3X3C8_9SAUR</name>
<sequence>MELQCTTHKHALGSVKQLPNTICPEQTYASAISSALAIIFNRLNQLSRSSAPKAAGRSTRNMVIPDLCPPLGAHQAARLVQPSMPQTERNQGNSWTLHDTEGGLSQSLQ</sequence>
<reference evidence="2" key="1">
    <citation type="submission" date="2021-09" db="EMBL/GenBank/DDBJ databases">
        <title>The genome of Mauremys mutica provides insights into the evolution of semi-aquatic lifestyle.</title>
        <authorList>
            <person name="Gong S."/>
            <person name="Gao Y."/>
        </authorList>
    </citation>
    <scope>NUCLEOTIDE SEQUENCE</scope>
    <source>
        <strain evidence="2">MM-2020</strain>
        <tissue evidence="2">Muscle</tissue>
    </source>
</reference>
<evidence type="ECO:0000313" key="3">
    <source>
        <dbReference type="Proteomes" id="UP000827986"/>
    </source>
</evidence>
<dbReference type="AlphaFoldDB" id="A0A9D3X3C8"/>
<protein>
    <submittedName>
        <fullName evidence="2">Uncharacterized protein</fullName>
    </submittedName>
</protein>
<keyword evidence="3" id="KW-1185">Reference proteome</keyword>
<dbReference type="EMBL" id="JAHDVG010000483">
    <property type="protein sequence ID" value="KAH1172163.1"/>
    <property type="molecule type" value="Genomic_DNA"/>
</dbReference>
<feature type="compositionally biased region" description="Polar residues" evidence="1">
    <location>
        <begin position="83"/>
        <end position="109"/>
    </location>
</feature>
<feature type="region of interest" description="Disordered" evidence="1">
    <location>
        <begin position="81"/>
        <end position="109"/>
    </location>
</feature>
<organism evidence="2 3">
    <name type="scientific">Mauremys mutica</name>
    <name type="common">yellowpond turtle</name>
    <dbReference type="NCBI Taxonomy" id="74926"/>
    <lineage>
        <taxon>Eukaryota</taxon>
        <taxon>Metazoa</taxon>
        <taxon>Chordata</taxon>
        <taxon>Craniata</taxon>
        <taxon>Vertebrata</taxon>
        <taxon>Euteleostomi</taxon>
        <taxon>Archelosauria</taxon>
        <taxon>Testudinata</taxon>
        <taxon>Testudines</taxon>
        <taxon>Cryptodira</taxon>
        <taxon>Durocryptodira</taxon>
        <taxon>Testudinoidea</taxon>
        <taxon>Geoemydidae</taxon>
        <taxon>Geoemydinae</taxon>
        <taxon>Mauremys</taxon>
    </lineage>
</organism>
<accession>A0A9D3X3C8</accession>
<evidence type="ECO:0000256" key="1">
    <source>
        <dbReference type="SAM" id="MobiDB-lite"/>
    </source>
</evidence>
<proteinExistence type="predicted"/>
<comment type="caution">
    <text evidence="2">The sequence shown here is derived from an EMBL/GenBank/DDBJ whole genome shotgun (WGS) entry which is preliminary data.</text>
</comment>